<dbReference type="SUPFAM" id="SSF54768">
    <property type="entry name" value="dsRNA-binding domain-like"/>
    <property type="match status" value="7"/>
</dbReference>
<evidence type="ECO:0000313" key="7">
    <source>
        <dbReference type="EMBL" id="KAF7385637.1"/>
    </source>
</evidence>
<feature type="domain" description="DRBM" evidence="6">
    <location>
        <begin position="687"/>
        <end position="755"/>
    </location>
</feature>
<dbReference type="Pfam" id="PF00588">
    <property type="entry name" value="SpoU_methylase"/>
    <property type="match status" value="1"/>
</dbReference>
<dbReference type="Gene3D" id="3.30.1330.30">
    <property type="match status" value="1"/>
</dbReference>
<evidence type="ECO:0000256" key="2">
    <source>
        <dbReference type="ARBA" id="ARBA00022679"/>
    </source>
</evidence>
<dbReference type="SUPFAM" id="SSF75217">
    <property type="entry name" value="alpha/beta knot"/>
    <property type="match status" value="1"/>
</dbReference>
<dbReference type="InterPro" id="IPR001537">
    <property type="entry name" value="SpoU_MeTrfase"/>
</dbReference>
<evidence type="ECO:0000256" key="5">
    <source>
        <dbReference type="SAM" id="MobiDB-lite"/>
    </source>
</evidence>
<dbReference type="GO" id="GO:0035197">
    <property type="term" value="F:siRNA binding"/>
    <property type="evidence" value="ECO:0007669"/>
    <property type="project" value="TreeGrafter"/>
</dbReference>
<dbReference type="GO" id="GO:0032259">
    <property type="term" value="P:methylation"/>
    <property type="evidence" value="ECO:0007669"/>
    <property type="project" value="UniProtKB-KW"/>
</dbReference>
<dbReference type="EMBL" id="JACSEA010000014">
    <property type="protein sequence ID" value="KAF7385637.1"/>
    <property type="molecule type" value="Genomic_DNA"/>
</dbReference>
<dbReference type="InterPro" id="IPR014720">
    <property type="entry name" value="dsRBD_dom"/>
</dbReference>
<dbReference type="PROSITE" id="PS50137">
    <property type="entry name" value="DS_RBD"/>
    <property type="match status" value="6"/>
</dbReference>
<keyword evidence="1" id="KW-0489">Methyltransferase</keyword>
<proteinExistence type="predicted"/>
<feature type="domain" description="DRBM" evidence="6">
    <location>
        <begin position="936"/>
        <end position="1003"/>
    </location>
</feature>
<dbReference type="GO" id="GO:0016442">
    <property type="term" value="C:RISC complex"/>
    <property type="evidence" value="ECO:0007669"/>
    <property type="project" value="TreeGrafter"/>
</dbReference>
<dbReference type="InterPro" id="IPR029064">
    <property type="entry name" value="Ribosomal_eL30-like_sf"/>
</dbReference>
<reference evidence="7" key="1">
    <citation type="journal article" date="2020" name="G3 (Bethesda)">
        <title>High-Quality Assemblies for Three Invasive Social Wasps from the &lt;i&gt;Vespula&lt;/i&gt; Genus.</title>
        <authorList>
            <person name="Harrop T.W.R."/>
            <person name="Guhlin J."/>
            <person name="McLaughlin G.M."/>
            <person name="Permina E."/>
            <person name="Stockwell P."/>
            <person name="Gilligan J."/>
            <person name="Le Lec M.F."/>
            <person name="Gruber M.A.M."/>
            <person name="Quinn O."/>
            <person name="Lovegrove M."/>
            <person name="Duncan E.J."/>
            <person name="Remnant E.J."/>
            <person name="Van Eeckhoven J."/>
            <person name="Graham B."/>
            <person name="Knapp R.A."/>
            <person name="Langford K.W."/>
            <person name="Kronenberg Z."/>
            <person name="Press M.O."/>
            <person name="Eacker S.M."/>
            <person name="Wilson-Rankin E.E."/>
            <person name="Purcell J."/>
            <person name="Lester P.J."/>
            <person name="Dearden P.K."/>
        </authorList>
    </citation>
    <scope>NUCLEOTIDE SEQUENCE</scope>
    <source>
        <strain evidence="7">Marl-1</strain>
    </source>
</reference>
<evidence type="ECO:0000313" key="8">
    <source>
        <dbReference type="Proteomes" id="UP000614350"/>
    </source>
</evidence>
<dbReference type="InterPro" id="IPR053888">
    <property type="entry name" value="MRM3-like_sub_bind"/>
</dbReference>
<dbReference type="CDD" id="cd10845">
    <property type="entry name" value="DSRM_RNAse_III_family"/>
    <property type="match status" value="1"/>
</dbReference>
<gene>
    <name evidence="7" type="ORF">HZH66_011479</name>
</gene>
<feature type="domain" description="DRBM" evidence="6">
    <location>
        <begin position="582"/>
        <end position="649"/>
    </location>
</feature>
<dbReference type="PANTHER" id="PTHR46205:SF3">
    <property type="entry name" value="LOQUACIOUS, ISOFORM B"/>
    <property type="match status" value="1"/>
</dbReference>
<dbReference type="SMART" id="SM00358">
    <property type="entry name" value="DSRM"/>
    <property type="match status" value="6"/>
</dbReference>
<dbReference type="GO" id="GO:0070920">
    <property type="term" value="P:regulation of regulatory ncRNA processing"/>
    <property type="evidence" value="ECO:0007669"/>
    <property type="project" value="TreeGrafter"/>
</dbReference>
<dbReference type="GO" id="GO:0003725">
    <property type="term" value="F:double-stranded RNA binding"/>
    <property type="evidence" value="ECO:0007669"/>
    <property type="project" value="TreeGrafter"/>
</dbReference>
<dbReference type="Proteomes" id="UP000614350">
    <property type="component" value="Unassembled WGS sequence"/>
</dbReference>
<name>A0A834MUA9_VESVU</name>
<sequence>MGKTAIMVLQELGMKEGFLPVYTLLRAETGKHINIFTYEVKYKDFSKYCVENKLTQAEYQITDITGLAHEQLFTMSCTVGSVTEEATGTTKKQVKQRVSKKILERLTNTNNPSIANKDEFGSYNPFEDCDELSDIDNDVFDELSLKVENCKLNETEAQANKKKKFPDANVKSYRGQILRNEVIDFQNYHSFFKQYVYHTVCNRSEEKFMEIFNTVKSFKTNFTDIEKCDIVTLTSLEQEILTYIEEKIKLSIEKKIIGSKDPSLQLTVFRINAPLPITQIGAHNNSLVAGAIALANILDTIITFLDTSFNYFYSVKMVKTAIMILQELGVKEGFLPVYTLLRSETGKHINIFTYEVKYKDFSATGQALSKKDAKQKAAQNMLTLLEDPNDISKTRPLSSSNDIYPDASPSTSGQALLDSTLMHEDLKNYEYCVENKLTQAEYQITDITGLAHEQVFTMSCTVGSITEEATGTTKKQVKQRVAKKILERLTNTNDPSVANKDECGSYNPFEDCDKLSDIDNDVLDKLSLKIDNCKLNETKSQANKKKKYLDAKVKSYLGRIFQNEVIDFENYHSFFKHKMGKTAIMILQELGMKEGFLPVYTLLRSQTGKQINIFTFKVQYKEFSAIGQALNKKDAKQKAAQNMLILLEDPNDISKTKPLSSSNDIYPDTSSVPALLDSTLMDEDLRNYVGSLQQYCLENKLMQAEYQTTNITGPAHEKVFTMSCTVGSITEEATGTRKKQVKQSVAKKILERLTNTNDPSVANKDECGSSNPFKDCDDLSGIDKDVLNELSLKVDNCKLNETESQANKKKKFLDPNIKSYLGPILPKDVIELQNRHLLFKQYVYNTVCNGSEEKLIEIFNTVKGFKRSFMDIEKYDIVRVTSLEQEILVYIEEKMKLSMEKKIIHSRNPLLKITAFKISNPLDIVQFGAHNSSLVAGAIALQYCGENKLMQAEYQITDITGLGHEQVFTMSCTVGSITEEATGTRKKQVKQRVAKKMLERLTNTNHPSVANKDESGSSNPFKHCDDLSGIDKDVLDDLSLQLHNSELNETESQASKKKKFLDANIKSNLGPILPKDVSELQNRHLFFKQYVYNTVCNDSEETLLEILNTVKGFKRSFMDIEEYDIVRVTSLEQEILIYIEEKMKLSMEKKIIHSKNPLLKITAFKISTPVAIIQFGAHNSSLVAGAIALVNILDTIIRYLEKILDTFIAKSTTNLQRKCKYTRWAHRKPIAIVNKNELFDDQNVIDTKILQRKRQSIMVRKIKSQSKVSPNEETLLDKDTDKMNNENGWRNRIIKLKENDSITRSLMINVKSRKKRKKNDQILLEGYRLVKDGIEAGVKPKAIFFSRLSEIMNLNLQEDVKLFQIPYKTIQLWSNLTTSPGIIGIFPIPDTEKIEPAPNALPLTIICENIRDPANLGSIIRIAAGVGCEKLILLKGCVDLWDMKVLRSAVGAHFRLPIYQSTSNDLSSFISDGMNVFVTDNNAIYNTNKVFNTFNSETKYSISKIYENFDLQNMEFPKSDENLKQSEMKKIIRTLKSLFPILPYYAIDYCTNEIALVISGETEGLSLETLKLLWEKRAVRVNVPLLNNVESLNVGAAIAIISFEIQRQIVFKQRE</sequence>
<dbReference type="GO" id="GO:0005634">
    <property type="term" value="C:nucleus"/>
    <property type="evidence" value="ECO:0007669"/>
    <property type="project" value="TreeGrafter"/>
</dbReference>
<keyword evidence="3 4" id="KW-0694">RNA-binding</keyword>
<dbReference type="SUPFAM" id="SSF55315">
    <property type="entry name" value="L30e-like"/>
    <property type="match status" value="1"/>
</dbReference>
<feature type="region of interest" description="Disordered" evidence="5">
    <location>
        <begin position="1000"/>
        <end position="1022"/>
    </location>
</feature>
<dbReference type="Pfam" id="PF00035">
    <property type="entry name" value="dsrm"/>
    <property type="match status" value="6"/>
</dbReference>
<dbReference type="CDD" id="cd18106">
    <property type="entry name" value="SpoU-like_RNMTL1"/>
    <property type="match status" value="1"/>
</dbReference>
<dbReference type="PANTHER" id="PTHR46205">
    <property type="entry name" value="LOQUACIOUS, ISOFORM B"/>
    <property type="match status" value="1"/>
</dbReference>
<dbReference type="InterPro" id="IPR029026">
    <property type="entry name" value="tRNA_m1G_MTases_N"/>
</dbReference>
<dbReference type="CDD" id="cd00048">
    <property type="entry name" value="DSRM_SF"/>
    <property type="match status" value="1"/>
</dbReference>
<keyword evidence="8" id="KW-1185">Reference proteome</keyword>
<dbReference type="InterPro" id="IPR051247">
    <property type="entry name" value="RLC_Component"/>
</dbReference>
<dbReference type="Gene3D" id="3.40.1280.10">
    <property type="match status" value="1"/>
</dbReference>
<dbReference type="GO" id="GO:0005737">
    <property type="term" value="C:cytoplasm"/>
    <property type="evidence" value="ECO:0007669"/>
    <property type="project" value="TreeGrafter"/>
</dbReference>
<feature type="domain" description="DRBM" evidence="6">
    <location>
        <begin position="320"/>
        <end position="387"/>
    </location>
</feature>
<evidence type="ECO:0000256" key="1">
    <source>
        <dbReference type="ARBA" id="ARBA00022603"/>
    </source>
</evidence>
<dbReference type="GO" id="GO:0008173">
    <property type="term" value="F:RNA methyltransferase activity"/>
    <property type="evidence" value="ECO:0007669"/>
    <property type="project" value="InterPro"/>
</dbReference>
<dbReference type="GO" id="GO:0070578">
    <property type="term" value="C:RISC-loading complex"/>
    <property type="evidence" value="ECO:0007669"/>
    <property type="project" value="TreeGrafter"/>
</dbReference>
<feature type="domain" description="DRBM" evidence="6">
    <location>
        <begin position="441"/>
        <end position="491"/>
    </location>
</feature>
<evidence type="ECO:0000259" key="6">
    <source>
        <dbReference type="PROSITE" id="PS50137"/>
    </source>
</evidence>
<dbReference type="InterPro" id="IPR029028">
    <property type="entry name" value="Alpha/beta_knot_MTases"/>
</dbReference>
<comment type="caution">
    <text evidence="7">The sequence shown here is derived from an EMBL/GenBank/DDBJ whole genome shotgun (WGS) entry which is preliminary data.</text>
</comment>
<keyword evidence="2" id="KW-0808">Transferase</keyword>
<dbReference type="Gene3D" id="3.30.160.20">
    <property type="match status" value="7"/>
</dbReference>
<protein>
    <recommendedName>
        <fullName evidence="6">DRBM domain-containing protein</fullName>
    </recommendedName>
</protein>
<evidence type="ECO:0000256" key="4">
    <source>
        <dbReference type="PROSITE-ProRule" id="PRU00266"/>
    </source>
</evidence>
<organism evidence="7 8">
    <name type="scientific">Vespula vulgaris</name>
    <name type="common">Yellow jacket</name>
    <name type="synonym">Wasp</name>
    <dbReference type="NCBI Taxonomy" id="7454"/>
    <lineage>
        <taxon>Eukaryota</taxon>
        <taxon>Metazoa</taxon>
        <taxon>Ecdysozoa</taxon>
        <taxon>Arthropoda</taxon>
        <taxon>Hexapoda</taxon>
        <taxon>Insecta</taxon>
        <taxon>Pterygota</taxon>
        <taxon>Neoptera</taxon>
        <taxon>Endopterygota</taxon>
        <taxon>Hymenoptera</taxon>
        <taxon>Apocrita</taxon>
        <taxon>Aculeata</taxon>
        <taxon>Vespoidea</taxon>
        <taxon>Vespidae</taxon>
        <taxon>Vespinae</taxon>
        <taxon>Vespula</taxon>
    </lineage>
</organism>
<accession>A0A834MUA9</accession>
<feature type="domain" description="DRBM" evidence="6">
    <location>
        <begin position="4"/>
        <end position="108"/>
    </location>
</feature>
<evidence type="ECO:0000256" key="3">
    <source>
        <dbReference type="ARBA" id="ARBA00022884"/>
    </source>
</evidence>
<dbReference type="GO" id="GO:0030422">
    <property type="term" value="P:siRNA processing"/>
    <property type="evidence" value="ECO:0007669"/>
    <property type="project" value="TreeGrafter"/>
</dbReference>
<dbReference type="Pfam" id="PF22435">
    <property type="entry name" value="MRM3-like_sub_bind"/>
    <property type="match status" value="1"/>
</dbReference>